<reference evidence="1" key="1">
    <citation type="journal article" date="2022" name="Int. J. Mol. Sci.">
        <title>Draft Genome of Tanacetum Coccineum: Genomic Comparison of Closely Related Tanacetum-Family Plants.</title>
        <authorList>
            <person name="Yamashiro T."/>
            <person name="Shiraishi A."/>
            <person name="Nakayama K."/>
            <person name="Satake H."/>
        </authorList>
    </citation>
    <scope>NUCLEOTIDE SEQUENCE</scope>
</reference>
<evidence type="ECO:0000313" key="1">
    <source>
        <dbReference type="EMBL" id="GJT82524.1"/>
    </source>
</evidence>
<evidence type="ECO:0000313" key="2">
    <source>
        <dbReference type="Proteomes" id="UP001151760"/>
    </source>
</evidence>
<gene>
    <name evidence="1" type="ORF">Tco_1056866</name>
</gene>
<name>A0ABQ5H3Z1_9ASTR</name>
<dbReference type="Proteomes" id="UP001151760">
    <property type="component" value="Unassembled WGS sequence"/>
</dbReference>
<comment type="caution">
    <text evidence="1">The sequence shown here is derived from an EMBL/GenBank/DDBJ whole genome shotgun (WGS) entry which is preliminary data.</text>
</comment>
<organism evidence="1 2">
    <name type="scientific">Tanacetum coccineum</name>
    <dbReference type="NCBI Taxonomy" id="301880"/>
    <lineage>
        <taxon>Eukaryota</taxon>
        <taxon>Viridiplantae</taxon>
        <taxon>Streptophyta</taxon>
        <taxon>Embryophyta</taxon>
        <taxon>Tracheophyta</taxon>
        <taxon>Spermatophyta</taxon>
        <taxon>Magnoliopsida</taxon>
        <taxon>eudicotyledons</taxon>
        <taxon>Gunneridae</taxon>
        <taxon>Pentapetalae</taxon>
        <taxon>asterids</taxon>
        <taxon>campanulids</taxon>
        <taxon>Asterales</taxon>
        <taxon>Asteraceae</taxon>
        <taxon>Asteroideae</taxon>
        <taxon>Anthemideae</taxon>
        <taxon>Anthemidinae</taxon>
        <taxon>Tanacetum</taxon>
    </lineage>
</organism>
<keyword evidence="2" id="KW-1185">Reference proteome</keyword>
<sequence length="323" mass="36794">MPTTMPKSRRHYRSTTALNMAPVLMAKAFKLNYSTPTNNNQRISSDPRNWQIAQPGMNMGQDSRSDVTAYGGNQFRQYAVQMLDNFGNQNGANQCSRNTNQKPNWNGNIVEHGAEGTVTSDQGEGMLHIFRLSSWIAQTEEAGIQLQAETTFTSGTSEDKAPVYEFRRITERGGTVDQHPATVEETRAYFESLYNNLALEVEKVNLVNRKMKETNADLTTELARYKNQEKCFEISQAKYDKLERCYQKSVYQEQCLTKKINALHLSSGKQITTLNEEISNLSKQLSTEKSTVSSLLEEKKKLKSDFKIPRRAFLKDKFNLSIR</sequence>
<proteinExistence type="predicted"/>
<reference evidence="1" key="2">
    <citation type="submission" date="2022-01" db="EMBL/GenBank/DDBJ databases">
        <authorList>
            <person name="Yamashiro T."/>
            <person name="Shiraishi A."/>
            <person name="Satake H."/>
            <person name="Nakayama K."/>
        </authorList>
    </citation>
    <scope>NUCLEOTIDE SEQUENCE</scope>
</reference>
<protein>
    <submittedName>
        <fullName evidence="1">Uncharacterized protein</fullName>
    </submittedName>
</protein>
<accession>A0ABQ5H3Z1</accession>
<dbReference type="EMBL" id="BQNB010019175">
    <property type="protein sequence ID" value="GJT82524.1"/>
    <property type="molecule type" value="Genomic_DNA"/>
</dbReference>